<dbReference type="PANTHER" id="PTHR31827">
    <property type="entry name" value="EMB|CAB89363.1"/>
    <property type="match status" value="1"/>
</dbReference>
<sequence>MHDKLALEHPVTTTGRFGSMPRALPFFNLDSGSPEPSAFAISFITTASEVVKDKAALSFILSSSDSESDYDDSNSLLREFIPHAAVVKDKRVGASTVYKATAPNRKGSKFCFIDGCTSRAKHARRCWKHGGSVKCKAPNCTNRAKSKGVCWSHGGGTACSYEQCSTIAVSNNLCWAHGGGKRCQVPTCSKPAYERTLNYCPIHYHDSDMQASEDAMDKGSLSYILSSSDSESDYEASNSLMRDVLQSDSNARQSSTASTTLEAAAFVCKSSKFCLVEGCMSRAKHAKRCWKHGGSVKCKTPNCMNRAKSKGVCWSHGGGTACSYQQCDTIAVSNNLCWAHGGGKRCQVSDCSKPAYERTQNYCQSHYQEFEAA</sequence>
<dbReference type="KEGG" id="blac:94351433"/>
<reference evidence="2 3" key="1">
    <citation type="journal article" date="2021" name="Genome Biol.">
        <title>AFLAP: assembly-free linkage analysis pipeline using k-mers from genome sequencing data.</title>
        <authorList>
            <person name="Fletcher K."/>
            <person name="Zhang L."/>
            <person name="Gil J."/>
            <person name="Han R."/>
            <person name="Cavanaugh K."/>
            <person name="Michelmore R."/>
        </authorList>
    </citation>
    <scope>NUCLEOTIDE SEQUENCE [LARGE SCALE GENOMIC DNA]</scope>
    <source>
        <strain evidence="2 3">SF5</strain>
    </source>
</reference>
<feature type="domain" description="WRKY19-like zinc finger" evidence="1">
    <location>
        <begin position="297"/>
        <end position="318"/>
    </location>
</feature>
<comment type="caution">
    <text evidence="2">The sequence shown here is derived from an EMBL/GenBank/DDBJ whole genome shotgun (WGS) entry which is preliminary data.</text>
</comment>
<dbReference type="AlphaFoldDB" id="A0A976FMD5"/>
<evidence type="ECO:0000259" key="1">
    <source>
        <dbReference type="Pfam" id="PF24906"/>
    </source>
</evidence>
<protein>
    <recommendedName>
        <fullName evidence="1">WRKY19-like zinc finger domain-containing protein</fullName>
    </recommendedName>
</protein>
<evidence type="ECO:0000313" key="2">
    <source>
        <dbReference type="EMBL" id="TDH69472.1"/>
    </source>
</evidence>
<dbReference type="EMBL" id="SHOA02000005">
    <property type="protein sequence ID" value="TDH69472.1"/>
    <property type="molecule type" value="Genomic_DNA"/>
</dbReference>
<organism evidence="2 3">
    <name type="scientific">Bremia lactucae</name>
    <name type="common">Lettuce downy mildew</name>
    <dbReference type="NCBI Taxonomy" id="4779"/>
    <lineage>
        <taxon>Eukaryota</taxon>
        <taxon>Sar</taxon>
        <taxon>Stramenopiles</taxon>
        <taxon>Oomycota</taxon>
        <taxon>Peronosporomycetes</taxon>
        <taxon>Peronosporales</taxon>
        <taxon>Peronosporaceae</taxon>
        <taxon>Bremia</taxon>
    </lineage>
</organism>
<proteinExistence type="predicted"/>
<accession>A0A976FMD5</accession>
<feature type="domain" description="WRKY19-like zinc finger" evidence="1">
    <location>
        <begin position="156"/>
        <end position="179"/>
    </location>
</feature>
<dbReference type="Pfam" id="PF24906">
    <property type="entry name" value="Zf_WRKY19"/>
    <property type="match status" value="3"/>
</dbReference>
<dbReference type="InterPro" id="IPR056866">
    <property type="entry name" value="Znf_WRKY19"/>
</dbReference>
<gene>
    <name evidence="2" type="ORF">CCR75_007704</name>
</gene>
<evidence type="ECO:0000313" key="3">
    <source>
        <dbReference type="Proteomes" id="UP000294530"/>
    </source>
</evidence>
<dbReference type="OrthoDB" id="77038at2759"/>
<keyword evidence="3" id="KW-1185">Reference proteome</keyword>
<dbReference type="RefSeq" id="XP_067818971.1">
    <property type="nucleotide sequence ID" value="XM_067965762.1"/>
</dbReference>
<feature type="domain" description="WRKY19-like zinc finger" evidence="1">
    <location>
        <begin position="134"/>
        <end position="155"/>
    </location>
</feature>
<dbReference type="PANTHER" id="PTHR31827:SF1">
    <property type="entry name" value="EMB|CAB89363.1"/>
    <property type="match status" value="1"/>
</dbReference>
<name>A0A976FMD5_BRELC</name>
<dbReference type="GeneID" id="94351433"/>
<dbReference type="Proteomes" id="UP000294530">
    <property type="component" value="Unassembled WGS sequence"/>
</dbReference>